<dbReference type="Proteomes" id="UP001054945">
    <property type="component" value="Unassembled WGS sequence"/>
</dbReference>
<sequence>MIETFSAGIIYSGGLVVRESPKPNCSPEDEHVPSSHAQSFDLWLRKSPLPQPLITRPPSLEDPISASVDANDFLPIVALLTICDSRTTPNVMGSRKVVVPCCT</sequence>
<reference evidence="1 2" key="1">
    <citation type="submission" date="2021-06" db="EMBL/GenBank/DDBJ databases">
        <title>Caerostris extrusa draft genome.</title>
        <authorList>
            <person name="Kono N."/>
            <person name="Arakawa K."/>
        </authorList>
    </citation>
    <scope>NUCLEOTIDE SEQUENCE [LARGE SCALE GENOMIC DNA]</scope>
</reference>
<gene>
    <name evidence="1" type="ORF">CEXT_804881</name>
</gene>
<keyword evidence="2" id="KW-1185">Reference proteome</keyword>
<name>A0AAV4MP71_CAEEX</name>
<dbReference type="AlphaFoldDB" id="A0AAV4MP71"/>
<evidence type="ECO:0000313" key="1">
    <source>
        <dbReference type="EMBL" id="GIX74184.1"/>
    </source>
</evidence>
<evidence type="ECO:0000313" key="2">
    <source>
        <dbReference type="Proteomes" id="UP001054945"/>
    </source>
</evidence>
<organism evidence="1 2">
    <name type="scientific">Caerostris extrusa</name>
    <name type="common">Bark spider</name>
    <name type="synonym">Caerostris bankana</name>
    <dbReference type="NCBI Taxonomy" id="172846"/>
    <lineage>
        <taxon>Eukaryota</taxon>
        <taxon>Metazoa</taxon>
        <taxon>Ecdysozoa</taxon>
        <taxon>Arthropoda</taxon>
        <taxon>Chelicerata</taxon>
        <taxon>Arachnida</taxon>
        <taxon>Araneae</taxon>
        <taxon>Araneomorphae</taxon>
        <taxon>Entelegynae</taxon>
        <taxon>Araneoidea</taxon>
        <taxon>Araneidae</taxon>
        <taxon>Caerostris</taxon>
    </lineage>
</organism>
<accession>A0AAV4MP71</accession>
<comment type="caution">
    <text evidence="1">The sequence shown here is derived from an EMBL/GenBank/DDBJ whole genome shotgun (WGS) entry which is preliminary data.</text>
</comment>
<protein>
    <submittedName>
        <fullName evidence="1">Uncharacterized protein</fullName>
    </submittedName>
</protein>
<dbReference type="EMBL" id="BPLR01020041">
    <property type="protein sequence ID" value="GIX74184.1"/>
    <property type="molecule type" value="Genomic_DNA"/>
</dbReference>
<proteinExistence type="predicted"/>